<sequence length="163" mass="18883">MSLPAYLAAMPRVWWFSILFGGFFIIWIWLSSGYLRAFRKFRTWPSVPGRLLSAGTEEFRHGWEDDHTVNVRYQYQVGDAVYEGRVIESIHLYVPPSEPVGFHKRQRALRYLAQLHRGGDVTVYYDPDDPTQAFLRHSSQAPLYFGWAVLVTLLALCALAWLS</sequence>
<evidence type="ECO:0000313" key="4">
    <source>
        <dbReference type="Proteomes" id="UP000076023"/>
    </source>
</evidence>
<evidence type="ECO:0000259" key="2">
    <source>
        <dbReference type="Pfam" id="PF12158"/>
    </source>
</evidence>
<dbReference type="Pfam" id="PF12158">
    <property type="entry name" value="DUF3592"/>
    <property type="match status" value="1"/>
</dbReference>
<name>A0A146G2R1_TERSA</name>
<feature type="transmembrane region" description="Helical" evidence="1">
    <location>
        <begin position="12"/>
        <end position="30"/>
    </location>
</feature>
<evidence type="ECO:0000313" key="3">
    <source>
        <dbReference type="EMBL" id="GAT32139.1"/>
    </source>
</evidence>
<reference evidence="4" key="1">
    <citation type="journal article" date="2017" name="Genome Announc.">
        <title>Draft Genome Sequence of Terrimicrobium sacchariphilum NM-5T, a Facultative Anaerobic Soil Bacterium of the Class Spartobacteria.</title>
        <authorList>
            <person name="Qiu Y.L."/>
            <person name="Tourlousse D.M."/>
            <person name="Matsuura N."/>
            <person name="Ohashi A."/>
            <person name="Sekiguchi Y."/>
        </authorList>
    </citation>
    <scope>NUCLEOTIDE SEQUENCE [LARGE SCALE GENOMIC DNA]</scope>
    <source>
        <strain evidence="4">NM-5</strain>
    </source>
</reference>
<keyword evidence="1" id="KW-1133">Transmembrane helix</keyword>
<dbReference type="Proteomes" id="UP000076023">
    <property type="component" value="Unassembled WGS sequence"/>
</dbReference>
<proteinExistence type="predicted"/>
<dbReference type="EMBL" id="BDCO01000002">
    <property type="protein sequence ID" value="GAT32139.1"/>
    <property type="molecule type" value="Genomic_DNA"/>
</dbReference>
<gene>
    <name evidence="3" type="ORF">TSACC_2536</name>
</gene>
<evidence type="ECO:0000256" key="1">
    <source>
        <dbReference type="SAM" id="Phobius"/>
    </source>
</evidence>
<dbReference type="RefSeq" id="WP_075077989.1">
    <property type="nucleotide sequence ID" value="NZ_BDCO01000002.1"/>
</dbReference>
<keyword evidence="1" id="KW-0812">Transmembrane</keyword>
<keyword evidence="4" id="KW-1185">Reference proteome</keyword>
<organism evidence="3 4">
    <name type="scientific">Terrimicrobium sacchariphilum</name>
    <dbReference type="NCBI Taxonomy" id="690879"/>
    <lineage>
        <taxon>Bacteria</taxon>
        <taxon>Pseudomonadati</taxon>
        <taxon>Verrucomicrobiota</taxon>
        <taxon>Terrimicrobiia</taxon>
        <taxon>Terrimicrobiales</taxon>
        <taxon>Terrimicrobiaceae</taxon>
        <taxon>Terrimicrobium</taxon>
    </lineage>
</organism>
<dbReference type="InParanoid" id="A0A146G2R1"/>
<feature type="domain" description="DUF3592" evidence="2">
    <location>
        <begin position="47"/>
        <end position="137"/>
    </location>
</feature>
<comment type="caution">
    <text evidence="3">The sequence shown here is derived from an EMBL/GenBank/DDBJ whole genome shotgun (WGS) entry which is preliminary data.</text>
</comment>
<keyword evidence="1" id="KW-0472">Membrane</keyword>
<accession>A0A146G2R1</accession>
<protein>
    <recommendedName>
        <fullName evidence="2">DUF3592 domain-containing protein</fullName>
    </recommendedName>
</protein>
<dbReference type="InterPro" id="IPR021994">
    <property type="entry name" value="DUF3592"/>
</dbReference>
<dbReference type="AlphaFoldDB" id="A0A146G2R1"/>
<feature type="transmembrane region" description="Helical" evidence="1">
    <location>
        <begin position="143"/>
        <end position="162"/>
    </location>
</feature>
<dbReference type="OrthoDB" id="194776at2"/>